<dbReference type="PANTHER" id="PTHR47718:SF11">
    <property type="entry name" value="PROTEIN FAR1-RELATED SEQUENCE"/>
    <property type="match status" value="1"/>
</dbReference>
<accession>A0A453GIC9</accession>
<dbReference type="EnsemblPlants" id="AET3Gv21027000.2">
    <property type="protein sequence ID" value="AET3Gv21027000.2"/>
    <property type="gene ID" value="AET3Gv21027000"/>
</dbReference>
<keyword evidence="2" id="KW-1185">Reference proteome</keyword>
<reference evidence="2" key="2">
    <citation type="journal article" date="2017" name="Nat. Plants">
        <title>The Aegilops tauschii genome reveals multiple impacts of transposons.</title>
        <authorList>
            <person name="Zhao G."/>
            <person name="Zou C."/>
            <person name="Li K."/>
            <person name="Wang K."/>
            <person name="Li T."/>
            <person name="Gao L."/>
            <person name="Zhang X."/>
            <person name="Wang H."/>
            <person name="Yang Z."/>
            <person name="Liu X."/>
            <person name="Jiang W."/>
            <person name="Mao L."/>
            <person name="Kong X."/>
            <person name="Jiao Y."/>
            <person name="Jia J."/>
        </authorList>
    </citation>
    <scope>NUCLEOTIDE SEQUENCE [LARGE SCALE GENOMIC DNA]</scope>
    <source>
        <strain evidence="2">cv. AL8/78</strain>
    </source>
</reference>
<reference evidence="1" key="5">
    <citation type="journal article" date="2021" name="G3 (Bethesda)">
        <title>Aegilops tauschii genome assembly Aet v5.0 features greater sequence contiguity and improved annotation.</title>
        <authorList>
            <person name="Wang L."/>
            <person name="Zhu T."/>
            <person name="Rodriguez J.C."/>
            <person name="Deal K.R."/>
            <person name="Dubcovsky J."/>
            <person name="McGuire P.E."/>
            <person name="Lux T."/>
            <person name="Spannagl M."/>
            <person name="Mayer K.F.X."/>
            <person name="Baldrich P."/>
            <person name="Meyers B.C."/>
            <person name="Huo N."/>
            <person name="Gu Y.Q."/>
            <person name="Zhou H."/>
            <person name="Devos K.M."/>
            <person name="Bennetzen J.L."/>
            <person name="Unver T."/>
            <person name="Budak H."/>
            <person name="Gulick P.J."/>
            <person name="Galiba G."/>
            <person name="Kalapos B."/>
            <person name="Nelson D.R."/>
            <person name="Li P."/>
            <person name="You F.M."/>
            <person name="Luo M.C."/>
            <person name="Dvorak J."/>
        </authorList>
    </citation>
    <scope>NUCLEOTIDE SEQUENCE [LARGE SCALE GENOMIC DNA]</scope>
    <source>
        <strain evidence="1">cv. AL8/78</strain>
    </source>
</reference>
<name>A0A453GIC9_AEGTS</name>
<protein>
    <submittedName>
        <fullName evidence="1">Uncharacterized protein</fullName>
    </submittedName>
</protein>
<dbReference type="AlphaFoldDB" id="A0A453GIC9"/>
<dbReference type="Gramene" id="AET3Gv21027000.3">
    <property type="protein sequence ID" value="AET3Gv21027000.3"/>
    <property type="gene ID" value="AET3Gv21027000"/>
</dbReference>
<evidence type="ECO:0000313" key="2">
    <source>
        <dbReference type="Proteomes" id="UP000015105"/>
    </source>
</evidence>
<dbReference type="Proteomes" id="UP000015105">
    <property type="component" value="Chromosome 3D"/>
</dbReference>
<dbReference type="Gramene" id="AET3Gv21027000.2">
    <property type="protein sequence ID" value="AET3Gv21027000.2"/>
    <property type="gene ID" value="AET3Gv21027000"/>
</dbReference>
<reference evidence="1" key="3">
    <citation type="journal article" date="2017" name="Nature">
        <title>Genome sequence of the progenitor of the wheat D genome Aegilops tauschii.</title>
        <authorList>
            <person name="Luo M.C."/>
            <person name="Gu Y.Q."/>
            <person name="Puiu D."/>
            <person name="Wang H."/>
            <person name="Twardziok S.O."/>
            <person name="Deal K.R."/>
            <person name="Huo N."/>
            <person name="Zhu T."/>
            <person name="Wang L."/>
            <person name="Wang Y."/>
            <person name="McGuire P.E."/>
            <person name="Liu S."/>
            <person name="Long H."/>
            <person name="Ramasamy R.K."/>
            <person name="Rodriguez J.C."/>
            <person name="Van S.L."/>
            <person name="Yuan L."/>
            <person name="Wang Z."/>
            <person name="Xia Z."/>
            <person name="Xiao L."/>
            <person name="Anderson O.D."/>
            <person name="Ouyang S."/>
            <person name="Liang Y."/>
            <person name="Zimin A.V."/>
            <person name="Pertea G."/>
            <person name="Qi P."/>
            <person name="Bennetzen J.L."/>
            <person name="Dai X."/>
            <person name="Dawson M.W."/>
            <person name="Muller H.G."/>
            <person name="Kugler K."/>
            <person name="Rivarola-Duarte L."/>
            <person name="Spannagl M."/>
            <person name="Mayer K.F.X."/>
            <person name="Lu F.H."/>
            <person name="Bevan M.W."/>
            <person name="Leroy P."/>
            <person name="Li P."/>
            <person name="You F.M."/>
            <person name="Sun Q."/>
            <person name="Liu Z."/>
            <person name="Lyons E."/>
            <person name="Wicker T."/>
            <person name="Salzberg S.L."/>
            <person name="Devos K.M."/>
            <person name="Dvorak J."/>
        </authorList>
    </citation>
    <scope>NUCLEOTIDE SEQUENCE [LARGE SCALE GENOMIC DNA]</scope>
    <source>
        <strain evidence="1">cv. AL8/78</strain>
    </source>
</reference>
<dbReference type="Gramene" id="AET3Gv21027000.4">
    <property type="protein sequence ID" value="AET3Gv21027000.4"/>
    <property type="gene ID" value="AET3Gv21027000"/>
</dbReference>
<sequence length="61" mass="7212">MWTCCRNKDLYQYFGDATTFDTTYDTNVYMMPFGMFISVNNHFDSVIFASVPLSEKEENFQ</sequence>
<dbReference type="EnsemblPlants" id="AET3Gv21027000.4">
    <property type="protein sequence ID" value="AET3Gv21027000.4"/>
    <property type="gene ID" value="AET3Gv21027000"/>
</dbReference>
<dbReference type="EnsemblPlants" id="AET3Gv21027000.3">
    <property type="protein sequence ID" value="AET3Gv21027000.3"/>
    <property type="gene ID" value="AET3Gv21027000"/>
</dbReference>
<proteinExistence type="predicted"/>
<reference evidence="1" key="4">
    <citation type="submission" date="2019-03" db="UniProtKB">
        <authorList>
            <consortium name="EnsemblPlants"/>
        </authorList>
    </citation>
    <scope>IDENTIFICATION</scope>
</reference>
<dbReference type="PANTHER" id="PTHR47718">
    <property type="entry name" value="OS01G0519700 PROTEIN"/>
    <property type="match status" value="1"/>
</dbReference>
<reference evidence="2" key="1">
    <citation type="journal article" date="2014" name="Science">
        <title>Ancient hybridizations among the ancestral genomes of bread wheat.</title>
        <authorList>
            <consortium name="International Wheat Genome Sequencing Consortium,"/>
            <person name="Marcussen T."/>
            <person name="Sandve S.R."/>
            <person name="Heier L."/>
            <person name="Spannagl M."/>
            <person name="Pfeifer M."/>
            <person name="Jakobsen K.S."/>
            <person name="Wulff B.B."/>
            <person name="Steuernagel B."/>
            <person name="Mayer K.F."/>
            <person name="Olsen O.A."/>
        </authorList>
    </citation>
    <scope>NUCLEOTIDE SEQUENCE [LARGE SCALE GENOMIC DNA]</scope>
    <source>
        <strain evidence="2">cv. AL8/78</strain>
    </source>
</reference>
<evidence type="ECO:0000313" key="1">
    <source>
        <dbReference type="EnsemblPlants" id="AET3Gv21027000.4"/>
    </source>
</evidence>
<organism evidence="1 2">
    <name type="scientific">Aegilops tauschii subsp. strangulata</name>
    <name type="common">Goatgrass</name>
    <dbReference type="NCBI Taxonomy" id="200361"/>
    <lineage>
        <taxon>Eukaryota</taxon>
        <taxon>Viridiplantae</taxon>
        <taxon>Streptophyta</taxon>
        <taxon>Embryophyta</taxon>
        <taxon>Tracheophyta</taxon>
        <taxon>Spermatophyta</taxon>
        <taxon>Magnoliopsida</taxon>
        <taxon>Liliopsida</taxon>
        <taxon>Poales</taxon>
        <taxon>Poaceae</taxon>
        <taxon>BOP clade</taxon>
        <taxon>Pooideae</taxon>
        <taxon>Triticodae</taxon>
        <taxon>Triticeae</taxon>
        <taxon>Triticinae</taxon>
        <taxon>Aegilops</taxon>
    </lineage>
</organism>